<dbReference type="Proteomes" id="UP001363151">
    <property type="component" value="Unassembled WGS sequence"/>
</dbReference>
<reference evidence="1 2" key="1">
    <citation type="submission" date="2024-03" db="EMBL/GenBank/DDBJ databases">
        <title>Aureococcus anophagefferens CCMP1851 and Kratosvirus quantuckense: Draft genome of a second virus-susceptible host strain in the model system.</title>
        <authorList>
            <person name="Chase E."/>
            <person name="Truchon A.R."/>
            <person name="Schepens W."/>
            <person name="Wilhelm S.W."/>
        </authorList>
    </citation>
    <scope>NUCLEOTIDE SEQUENCE [LARGE SCALE GENOMIC DNA]</scope>
    <source>
        <strain evidence="1 2">CCMP1851</strain>
    </source>
</reference>
<gene>
    <name evidence="1" type="ORF">SO694_00019433</name>
</gene>
<dbReference type="EMBL" id="JBBJCI010000152">
    <property type="protein sequence ID" value="KAK7241892.1"/>
    <property type="molecule type" value="Genomic_DNA"/>
</dbReference>
<proteinExistence type="predicted"/>
<accession>A0ABR1G055</accession>
<comment type="caution">
    <text evidence="1">The sequence shown here is derived from an EMBL/GenBank/DDBJ whole genome shotgun (WGS) entry which is preliminary data.</text>
</comment>
<dbReference type="SUPFAM" id="SSF48452">
    <property type="entry name" value="TPR-like"/>
    <property type="match status" value="1"/>
</dbReference>
<dbReference type="Gene3D" id="1.25.40.10">
    <property type="entry name" value="Tetratricopeptide repeat domain"/>
    <property type="match status" value="1"/>
</dbReference>
<evidence type="ECO:0000313" key="1">
    <source>
        <dbReference type="EMBL" id="KAK7241892.1"/>
    </source>
</evidence>
<name>A0ABR1G055_AURAN</name>
<keyword evidence="2" id="KW-1185">Reference proteome</keyword>
<organism evidence="1 2">
    <name type="scientific">Aureococcus anophagefferens</name>
    <name type="common">Harmful bloom alga</name>
    <dbReference type="NCBI Taxonomy" id="44056"/>
    <lineage>
        <taxon>Eukaryota</taxon>
        <taxon>Sar</taxon>
        <taxon>Stramenopiles</taxon>
        <taxon>Ochrophyta</taxon>
        <taxon>Pelagophyceae</taxon>
        <taxon>Pelagomonadales</taxon>
        <taxon>Pelagomonadaceae</taxon>
        <taxon>Aureococcus</taxon>
    </lineage>
</organism>
<sequence>MRVYTLLAVSCTTSRALLPPSSFAPARRASLLKSQNDDGSRPEKREEVPIQSSVNPAGPLPVEIQLRIAKERYRTAADGSKKNDAELELSKLELAHPELALMQVASERARTEKGFESWRWGKMAEEVQRVSSALKIAAVPLDATLPSDAHTGGLLPRTADDASSKAAKQAEARSRSHALSELQYWALRGNRRAEAGLLLAVSRHAGNWVGEAADQLLRQAWGVHADASVNAMMQRACDALKKKDAEGALKGFAAAAGRSRDIDEGKGFADAHRWIGITLDKALGDDVNAQAAFEEALDASPHNYVVMMDLGKLLLKRAARAKAAAGPDKDARTIAAWLGGAPSPAADAAEEKLEKRARLYFERATSLNPALATDVRAVLAPAESFAE</sequence>
<evidence type="ECO:0000313" key="2">
    <source>
        <dbReference type="Proteomes" id="UP001363151"/>
    </source>
</evidence>
<dbReference type="KEGG" id="aaf:AURANDRAFT_62351"/>
<protein>
    <submittedName>
        <fullName evidence="1">Uncharacterized protein</fullName>
    </submittedName>
</protein>
<dbReference type="InterPro" id="IPR011990">
    <property type="entry name" value="TPR-like_helical_dom_sf"/>
</dbReference>